<keyword evidence="5 6" id="KW-0408">Iron</keyword>
<feature type="transmembrane region" description="Helical" evidence="7">
    <location>
        <begin position="1408"/>
        <end position="1427"/>
    </location>
</feature>
<evidence type="ECO:0008006" key="10">
    <source>
        <dbReference type="Google" id="ProtNLM"/>
    </source>
</evidence>
<dbReference type="GO" id="GO:0004497">
    <property type="term" value="F:monooxygenase activity"/>
    <property type="evidence" value="ECO:0007669"/>
    <property type="project" value="InterPro"/>
</dbReference>
<dbReference type="Gene3D" id="1.10.630.10">
    <property type="entry name" value="Cytochrome P450"/>
    <property type="match status" value="1"/>
</dbReference>
<evidence type="ECO:0000256" key="2">
    <source>
        <dbReference type="ARBA" id="ARBA00022723"/>
    </source>
</evidence>
<dbReference type="Proteomes" id="UP000649114">
    <property type="component" value="Unassembled WGS sequence"/>
</dbReference>
<sequence>MAPPTKSNSHSAGQNGKQRMYLSDAAQDLLSQAGRIIPDLQTIQELGQTAFNGGLVDDRKYLIENIIQVTASLPNTSGLREKITDAFVSTLWDNLQHPPLSYLGDQFRYRTADGSYNNIMYPHLGASGSHYARTVTPQHPRPAVLPDPSHIFDTLLARDGPAREHPSKISSNLFYLATVIIHDLFHTDERDSTKVKNSSYLDLGPLYGHDQDQQNKVRAFTDGLLKPDTFAEKRLLTQPPGVCALLVAFNRFHNWVVGELAIINEAGRFNLPAGMKQEDPRYNGALAKRDNDLFQTGRLITCGLYVNIILNDYLRTILNLNDNPSQSDWTLDPRKSLEVFDKGGVPRGVGNQVSAEFNMIYRWHAAISNQDEAWANSLCQRIFGPDIDGSTLSVNQFLDGLRKYFEDNVPGEPATWTFGGLKRQQDGRFTDSELVHLISDGCENVAGAFGARNIPKVMKAIEMLGIEQGRQWQLATLNEFRTFFKLKPYSTFLEVNSKPAIAEAQLYVGIQAEEAKEPFYPGSGLCPGFTISAAILSDAVALVRGDRFYTVDYSPASLTNFGFNAASSDFDVAGGGVMYKLLMKAFPGWYQPNSVYALYPFVTPDKSREIMDKYMGFKDLNFDRPSYTPLPVPVTTWEGATKVLKDQKRFHVPWGAHTFQITGHDYMLSGDTAANAEQGRFVNECLYEPKSVLEDVRKLYESITTDLLHEKSFHLRDCYHVDIVRDVGNLAHAHFCSQFFSIPLKDNKDPLPNAYTPRELSDALSLLFGYVFLDLEPTDSLRNRIAAAAEAQRMGTIMAKSVSNAGDSVVRRFMQALGRSEAGPGSYGQQLVKRLLREGKSVDEVVWTIIPTAAAACATQAQGWAQMLDLYLSDKYASHWPDIQKLARSTDPRAFEKLKKYALEGYDLTIESLACADMYRFRLSTPAFGVLRTAVNAATIKDGNASTTVHKGDTLFVDFITAGRDPVKFPDPDEIRLDRPAEIYIHHGWGPHACLGRAIVTTAGAALLRVLGRLENIRRAPGPAGEMKSKMVNGAFKLYLREDGSAWTPFPQSRSLIGIPRTRDPVNDETEPWFFINGVATGYIIIQQLKNHANRYRKHWHQSNLTALADTFGRQIVGFHNPTKGLILDIVECLIQRDLDYKTADIRQGRAQLRAALAASTTKKVVLIVHSQGGIVASSIIDWLYGELSESQMQKLEIYTFGNAARQFRNPPLHEPQDNHPVGNRPRRQIQGERAIRHIEHYANKRDFVANIGVLQFAAPAGAYSNASVFSGTVFVREGSGHLFNMHYLDPMFGEDSAFMEGMVYVRPGDGPGKTVSMRIRELSRLYKYKNGKSPEDQDATRGKESLLDLSEVTRDDEFEVAFPELPVHIKKPLARRTNSCQNGDWPPVRVSKTSSLPFSTNEFHCEAIGGAPLVTIGLFISAWTIYPHVHWVVPIIGSAVFGAGTVLVYSGVFTFLVDAYPTYAASALAANSFARSMSAGVFPLFGVQSE</sequence>
<evidence type="ECO:0000256" key="3">
    <source>
        <dbReference type="ARBA" id="ARBA00022964"/>
    </source>
</evidence>
<dbReference type="GO" id="GO:0016705">
    <property type="term" value="F:oxidoreductase activity, acting on paired donors, with incorporation or reduction of molecular oxygen"/>
    <property type="evidence" value="ECO:0007669"/>
    <property type="project" value="InterPro"/>
</dbReference>
<dbReference type="InterPro" id="IPR034812">
    <property type="entry name" value="Ppo-like_N"/>
</dbReference>
<keyword evidence="7" id="KW-0472">Membrane</keyword>
<dbReference type="Pfam" id="PF03098">
    <property type="entry name" value="An_peroxidase"/>
    <property type="match status" value="2"/>
</dbReference>
<comment type="caution">
    <text evidence="8">The sequence shown here is derived from an EMBL/GenBank/DDBJ whole genome shotgun (WGS) entry which is preliminary data.</text>
</comment>
<evidence type="ECO:0000256" key="1">
    <source>
        <dbReference type="ARBA" id="ARBA00022617"/>
    </source>
</evidence>
<dbReference type="SUPFAM" id="SSF103473">
    <property type="entry name" value="MFS general substrate transporter"/>
    <property type="match status" value="1"/>
</dbReference>
<dbReference type="GO" id="GO:0020037">
    <property type="term" value="F:heme binding"/>
    <property type="evidence" value="ECO:0007669"/>
    <property type="project" value="InterPro"/>
</dbReference>
<evidence type="ECO:0000256" key="6">
    <source>
        <dbReference type="PIRSR" id="PIRSR619791-2"/>
    </source>
</evidence>
<dbReference type="GO" id="GO:0006979">
    <property type="term" value="P:response to oxidative stress"/>
    <property type="evidence" value="ECO:0007669"/>
    <property type="project" value="InterPro"/>
</dbReference>
<dbReference type="GO" id="GO:0006631">
    <property type="term" value="P:fatty acid metabolic process"/>
    <property type="evidence" value="ECO:0007669"/>
    <property type="project" value="UniProtKB-ARBA"/>
</dbReference>
<reference evidence="8" key="1">
    <citation type="journal article" date="2020" name="bioRxiv">
        <title>Genomic and phenotypic heterogeneity of clinical isolates of the human pathogens Aspergillus fumigatus, Aspergillus lentulus and Aspergillus fumigatiaffinis.</title>
        <authorList>
            <person name="dos Santos R.A.C."/>
            <person name="Steenwyk J.L."/>
            <person name="Rivero-Menendez O."/>
            <person name="Mead M.E."/>
            <person name="Silva L.P."/>
            <person name="Bastos R.W."/>
            <person name="Alastruey-Izquierdo A."/>
            <person name="Goldman G.H."/>
            <person name="Rokas A."/>
        </authorList>
    </citation>
    <scope>NUCLEOTIDE SEQUENCE</scope>
    <source>
        <strain evidence="8">CNM-CM8927</strain>
    </source>
</reference>
<keyword evidence="4" id="KW-0560">Oxidoreductase</keyword>
<dbReference type="CDD" id="cd09817">
    <property type="entry name" value="linoleate_diol_synthase_like"/>
    <property type="match status" value="1"/>
</dbReference>
<dbReference type="InterPro" id="IPR029058">
    <property type="entry name" value="AB_hydrolase_fold"/>
</dbReference>
<evidence type="ECO:0000313" key="8">
    <source>
        <dbReference type="EMBL" id="KAF4206135.1"/>
    </source>
</evidence>
<dbReference type="GO" id="GO:0004601">
    <property type="term" value="F:peroxidase activity"/>
    <property type="evidence" value="ECO:0007669"/>
    <property type="project" value="InterPro"/>
</dbReference>
<dbReference type="InterPro" id="IPR036259">
    <property type="entry name" value="MFS_trans_sf"/>
</dbReference>
<dbReference type="GO" id="GO:0005506">
    <property type="term" value="F:iron ion binding"/>
    <property type="evidence" value="ECO:0007669"/>
    <property type="project" value="InterPro"/>
</dbReference>
<proteinExistence type="predicted"/>
<dbReference type="InterPro" id="IPR019791">
    <property type="entry name" value="Haem_peroxidase_animal"/>
</dbReference>
<dbReference type="InterPro" id="IPR037120">
    <property type="entry name" value="Haem_peroxidase_sf_animal"/>
</dbReference>
<organism evidence="8 9">
    <name type="scientific">Aspergillus lentulus</name>
    <dbReference type="NCBI Taxonomy" id="293939"/>
    <lineage>
        <taxon>Eukaryota</taxon>
        <taxon>Fungi</taxon>
        <taxon>Dikarya</taxon>
        <taxon>Ascomycota</taxon>
        <taxon>Pezizomycotina</taxon>
        <taxon>Eurotiomycetes</taxon>
        <taxon>Eurotiomycetidae</taxon>
        <taxon>Eurotiales</taxon>
        <taxon>Aspergillaceae</taxon>
        <taxon>Aspergillus</taxon>
        <taxon>Aspergillus subgen. Fumigati</taxon>
    </lineage>
</organism>
<accession>A0AAN6BQ14</accession>
<feature type="binding site" description="axial binding residue" evidence="6">
    <location>
        <position position="364"/>
    </location>
    <ligand>
        <name>heme b</name>
        <dbReference type="ChEBI" id="CHEBI:60344"/>
    </ligand>
    <ligandPart>
        <name>Fe</name>
        <dbReference type="ChEBI" id="CHEBI:18248"/>
    </ligandPart>
</feature>
<dbReference type="PROSITE" id="PS50292">
    <property type="entry name" value="PEROXIDASE_3"/>
    <property type="match status" value="1"/>
</dbReference>
<dbReference type="EMBL" id="JAAAPU010000033">
    <property type="protein sequence ID" value="KAF4206135.1"/>
    <property type="molecule type" value="Genomic_DNA"/>
</dbReference>
<evidence type="ECO:0000313" key="9">
    <source>
        <dbReference type="Proteomes" id="UP000649114"/>
    </source>
</evidence>
<keyword evidence="7" id="KW-1133">Transmembrane helix</keyword>
<feature type="transmembrane region" description="Helical" evidence="7">
    <location>
        <begin position="1434"/>
        <end position="1458"/>
    </location>
</feature>
<evidence type="ECO:0000256" key="7">
    <source>
        <dbReference type="SAM" id="Phobius"/>
    </source>
</evidence>
<protein>
    <recommendedName>
        <fullName evidence="10">Psi-producing oxygenase A</fullName>
    </recommendedName>
</protein>
<dbReference type="Gene3D" id="3.40.50.1820">
    <property type="entry name" value="alpha/beta hydrolase"/>
    <property type="match status" value="1"/>
</dbReference>
<dbReference type="Gene3D" id="1.10.640.10">
    <property type="entry name" value="Haem peroxidase domain superfamily, animal type"/>
    <property type="match status" value="1"/>
</dbReference>
<reference evidence="8" key="2">
    <citation type="submission" date="2020-04" db="EMBL/GenBank/DDBJ databases">
        <authorList>
            <person name="Santos R.A.C."/>
            <person name="Steenwyk J.L."/>
            <person name="Rivero-Menendez O."/>
            <person name="Mead M.E."/>
            <person name="Silva L.P."/>
            <person name="Bastos R.W."/>
            <person name="Alastruey-Izquierdo A."/>
            <person name="Goldman G.H."/>
            <person name="Rokas A."/>
        </authorList>
    </citation>
    <scope>NUCLEOTIDE SEQUENCE</scope>
    <source>
        <strain evidence="8">CNM-CM8927</strain>
    </source>
</reference>
<dbReference type="InterPro" id="IPR010255">
    <property type="entry name" value="Haem_peroxidase_sf"/>
</dbReference>
<dbReference type="GO" id="GO:0051213">
    <property type="term" value="F:dioxygenase activity"/>
    <property type="evidence" value="ECO:0007669"/>
    <property type="project" value="UniProtKB-KW"/>
</dbReference>
<keyword evidence="3" id="KW-0223">Dioxygenase</keyword>
<keyword evidence="2 6" id="KW-0479">Metal-binding</keyword>
<keyword evidence="7" id="KW-0812">Transmembrane</keyword>
<dbReference type="SUPFAM" id="SSF48264">
    <property type="entry name" value="Cytochrome P450"/>
    <property type="match status" value="1"/>
</dbReference>
<name>A0AAN6BQ14_ASPLE</name>
<evidence type="ECO:0000256" key="5">
    <source>
        <dbReference type="ARBA" id="ARBA00023004"/>
    </source>
</evidence>
<keyword evidence="1 6" id="KW-0349">Heme</keyword>
<dbReference type="InterPro" id="IPR050783">
    <property type="entry name" value="Oxylipin_biosynth_metab"/>
</dbReference>
<dbReference type="SUPFAM" id="SSF48113">
    <property type="entry name" value="Heme-dependent peroxidases"/>
    <property type="match status" value="1"/>
</dbReference>
<dbReference type="CDD" id="cd20612">
    <property type="entry name" value="CYP_LDS-like_C"/>
    <property type="match status" value="1"/>
</dbReference>
<evidence type="ECO:0000256" key="4">
    <source>
        <dbReference type="ARBA" id="ARBA00023002"/>
    </source>
</evidence>
<gene>
    <name evidence="8" type="ORF">CNMCM8927_005384</name>
</gene>
<dbReference type="PANTHER" id="PTHR11903">
    <property type="entry name" value="PROSTAGLANDIN G/H SYNTHASE"/>
    <property type="match status" value="1"/>
</dbReference>
<dbReference type="InterPro" id="IPR036396">
    <property type="entry name" value="Cyt_P450_sf"/>
</dbReference>
<dbReference type="PANTHER" id="PTHR11903:SF37">
    <property type="entry name" value="PSI-PRODUCING OXYGENASE A"/>
    <property type="match status" value="1"/>
</dbReference>